<evidence type="ECO:0000313" key="1">
    <source>
        <dbReference type="EMBL" id="EYE93862.1"/>
    </source>
</evidence>
<gene>
    <name evidence="1" type="ORF">EURHEDRAFT_112368</name>
</gene>
<sequence length="92" mass="9997">MCRVLGTYCNCGGAYTTSGHPPTIAFAVSISIDISFPASEYITCIPCTLCYENYKFSHGAIASFIILRSTTHNHQKATQNLPTIAKPTYAMV</sequence>
<organism evidence="1 2">
    <name type="scientific">Aspergillus ruber (strain CBS 135680)</name>
    <dbReference type="NCBI Taxonomy" id="1388766"/>
    <lineage>
        <taxon>Eukaryota</taxon>
        <taxon>Fungi</taxon>
        <taxon>Dikarya</taxon>
        <taxon>Ascomycota</taxon>
        <taxon>Pezizomycotina</taxon>
        <taxon>Eurotiomycetes</taxon>
        <taxon>Eurotiomycetidae</taxon>
        <taxon>Eurotiales</taxon>
        <taxon>Aspergillaceae</taxon>
        <taxon>Aspergillus</taxon>
        <taxon>Aspergillus subgen. Aspergillus</taxon>
    </lineage>
</organism>
<protein>
    <submittedName>
        <fullName evidence="1">Uncharacterized protein</fullName>
    </submittedName>
</protein>
<dbReference type="Proteomes" id="UP000019804">
    <property type="component" value="Unassembled WGS sequence"/>
</dbReference>
<keyword evidence="2" id="KW-1185">Reference proteome</keyword>
<dbReference type="HOGENOM" id="CLU_2412892_0_0_1"/>
<dbReference type="EMBL" id="KK088429">
    <property type="protein sequence ID" value="EYE93862.1"/>
    <property type="molecule type" value="Genomic_DNA"/>
</dbReference>
<proteinExistence type="predicted"/>
<reference evidence="2" key="1">
    <citation type="journal article" date="2014" name="Nat. Commun.">
        <title>Genomic adaptations of the halophilic Dead Sea filamentous fungus Eurotium rubrum.</title>
        <authorList>
            <person name="Kis-Papo T."/>
            <person name="Weig A.R."/>
            <person name="Riley R."/>
            <person name="Persoh D."/>
            <person name="Salamov A."/>
            <person name="Sun H."/>
            <person name="Lipzen A."/>
            <person name="Wasser S.P."/>
            <person name="Rambold G."/>
            <person name="Grigoriev I.V."/>
            <person name="Nevo E."/>
        </authorList>
    </citation>
    <scope>NUCLEOTIDE SEQUENCE [LARGE SCALE GENOMIC DNA]</scope>
    <source>
        <strain evidence="2">CBS 135680</strain>
    </source>
</reference>
<dbReference type="GeneID" id="63692817"/>
<name>A0A017SA87_ASPRC</name>
<accession>A0A017SA87</accession>
<evidence type="ECO:0000313" key="2">
    <source>
        <dbReference type="Proteomes" id="UP000019804"/>
    </source>
</evidence>
<dbReference type="RefSeq" id="XP_040637550.1">
    <property type="nucleotide sequence ID" value="XM_040777693.1"/>
</dbReference>
<dbReference type="AlphaFoldDB" id="A0A017SA87"/>